<sequence>MEALDETIVLGSGTYRYEPLAEWAKLPAGWTLGEVPSIAIDDCDRVYVFNRGDRPLMVFDRDGNFLDSWGEDLFLKPHGLHIGPDQSIYCTDEGTHTVTKCTLDGKVLLRIGVPNQPAPRMSGKPFNRCTHTALSPSGDIYVSDGYGNAAVHKYSPDGKYLMSWGGSGSDPGQFNLPHKIACDDDGWVYVVDRENHRVQIFDGDGRYETQWNNLHRPGGMYMLGRKDPLFFLGELPPHLAHNRENPNLGPRISIVHRGKLVGRVDSLDGPGNGLGQFTSPHGLAVDGRGDIYVGQVTRSTWPLLFPGRDLPANPTMLKKLRRLPAA</sequence>
<dbReference type="OrthoDB" id="9792285at2"/>
<dbReference type="Gene3D" id="2.120.10.30">
    <property type="entry name" value="TolB, C-terminal domain"/>
    <property type="match status" value="1"/>
</dbReference>
<evidence type="ECO:0000256" key="1">
    <source>
        <dbReference type="ARBA" id="ARBA00022729"/>
    </source>
</evidence>
<dbReference type="PANTHER" id="PTHR10680">
    <property type="entry name" value="PEPTIDYL-GLYCINE ALPHA-AMIDATING MONOOXYGENASE"/>
    <property type="match status" value="1"/>
</dbReference>
<evidence type="ECO:0000313" key="5">
    <source>
        <dbReference type="EMBL" id="RDJ20643.1"/>
    </source>
</evidence>
<evidence type="ECO:0000256" key="2">
    <source>
        <dbReference type="ARBA" id="ARBA00022737"/>
    </source>
</evidence>
<dbReference type="PANTHER" id="PTHR10680:SF38">
    <property type="entry name" value="BLL1368 PROTEIN"/>
    <property type="match status" value="1"/>
</dbReference>
<proteinExistence type="predicted"/>
<reference evidence="6" key="1">
    <citation type="submission" date="2018-07" db="EMBL/GenBank/DDBJ databases">
        <authorList>
            <person name="Safronova V.I."/>
            <person name="Chirak E.R."/>
            <person name="Sazanova A.L."/>
        </authorList>
    </citation>
    <scope>NUCLEOTIDE SEQUENCE [LARGE SCALE GENOMIC DNA]</scope>
    <source>
        <strain evidence="6">RCAM04685</strain>
    </source>
</reference>
<name>A0A370L062_9HYPH</name>
<evidence type="ECO:0000256" key="3">
    <source>
        <dbReference type="ARBA" id="ARBA00023180"/>
    </source>
</evidence>
<dbReference type="Proteomes" id="UP000255207">
    <property type="component" value="Unassembled WGS sequence"/>
</dbReference>
<keyword evidence="2" id="KW-0677">Repeat</keyword>
<feature type="repeat" description="NHL" evidence="4">
    <location>
        <begin position="165"/>
        <end position="204"/>
    </location>
</feature>
<protein>
    <recommendedName>
        <fullName evidence="7">Peptidylamidoglycolate lyase</fullName>
    </recommendedName>
</protein>
<dbReference type="Pfam" id="PF01436">
    <property type="entry name" value="NHL"/>
    <property type="match status" value="1"/>
</dbReference>
<dbReference type="EMBL" id="QQTP01000016">
    <property type="protein sequence ID" value="RDJ20643.1"/>
    <property type="molecule type" value="Genomic_DNA"/>
</dbReference>
<dbReference type="RefSeq" id="WP_114831681.1">
    <property type="nucleotide sequence ID" value="NZ_QQTO01000011.1"/>
</dbReference>
<dbReference type="PROSITE" id="PS51125">
    <property type="entry name" value="NHL"/>
    <property type="match status" value="1"/>
</dbReference>
<dbReference type="AlphaFoldDB" id="A0A370L062"/>
<comment type="caution">
    <text evidence="5">The sequence shown here is derived from an EMBL/GenBank/DDBJ whole genome shotgun (WGS) entry which is preliminary data.</text>
</comment>
<evidence type="ECO:0000313" key="6">
    <source>
        <dbReference type="Proteomes" id="UP000255207"/>
    </source>
</evidence>
<dbReference type="InterPro" id="IPR001258">
    <property type="entry name" value="NHL_repeat"/>
</dbReference>
<dbReference type="SUPFAM" id="SSF63825">
    <property type="entry name" value="YWTD domain"/>
    <property type="match status" value="1"/>
</dbReference>
<accession>A0A370L062</accession>
<dbReference type="InterPro" id="IPR011042">
    <property type="entry name" value="6-blade_b-propeller_TolB-like"/>
</dbReference>
<keyword evidence="6" id="KW-1185">Reference proteome</keyword>
<gene>
    <name evidence="5" type="ORF">DWE98_23145</name>
</gene>
<organism evidence="5 6">
    <name type="scientific">Bosea caraganae</name>
    <dbReference type="NCBI Taxonomy" id="2763117"/>
    <lineage>
        <taxon>Bacteria</taxon>
        <taxon>Pseudomonadati</taxon>
        <taxon>Pseudomonadota</taxon>
        <taxon>Alphaproteobacteria</taxon>
        <taxon>Hyphomicrobiales</taxon>
        <taxon>Boseaceae</taxon>
        <taxon>Bosea</taxon>
    </lineage>
</organism>
<dbReference type="CDD" id="cd14958">
    <property type="entry name" value="NHL_PAL_like"/>
    <property type="match status" value="1"/>
</dbReference>
<keyword evidence="3" id="KW-0325">Glycoprotein</keyword>
<evidence type="ECO:0000256" key="4">
    <source>
        <dbReference type="PROSITE-ProRule" id="PRU00504"/>
    </source>
</evidence>
<keyword evidence="1" id="KW-0732">Signal</keyword>
<evidence type="ECO:0008006" key="7">
    <source>
        <dbReference type="Google" id="ProtNLM"/>
    </source>
</evidence>